<accession>A0ABT8B1C9</accession>
<dbReference type="SUPFAM" id="SSF46689">
    <property type="entry name" value="Homeodomain-like"/>
    <property type="match status" value="2"/>
</dbReference>
<organism evidence="5 6">
    <name type="scientific">Chitinimonas viridis</name>
    <dbReference type="NCBI Taxonomy" id="664880"/>
    <lineage>
        <taxon>Bacteria</taxon>
        <taxon>Pseudomonadati</taxon>
        <taxon>Pseudomonadota</taxon>
        <taxon>Betaproteobacteria</taxon>
        <taxon>Neisseriales</taxon>
        <taxon>Chitinibacteraceae</taxon>
        <taxon>Chitinimonas</taxon>
    </lineage>
</organism>
<dbReference type="InterPro" id="IPR018060">
    <property type="entry name" value="HTH_AraC"/>
</dbReference>
<dbReference type="EMBL" id="JAUFPU010000001">
    <property type="protein sequence ID" value="MDN3575323.1"/>
    <property type="molecule type" value="Genomic_DNA"/>
</dbReference>
<reference evidence="5" key="2">
    <citation type="submission" date="2023-06" db="EMBL/GenBank/DDBJ databases">
        <authorList>
            <person name="Lucena T."/>
            <person name="Sun Q."/>
        </authorList>
    </citation>
    <scope>NUCLEOTIDE SEQUENCE</scope>
    <source>
        <strain evidence="5">CECT 7703</strain>
    </source>
</reference>
<evidence type="ECO:0000256" key="2">
    <source>
        <dbReference type="ARBA" id="ARBA00023125"/>
    </source>
</evidence>
<dbReference type="Pfam" id="PF08448">
    <property type="entry name" value="PAS_4"/>
    <property type="match status" value="1"/>
</dbReference>
<comment type="caution">
    <text evidence="5">The sequence shown here is derived from an EMBL/GenBank/DDBJ whole genome shotgun (WGS) entry which is preliminary data.</text>
</comment>
<dbReference type="PROSITE" id="PS01124">
    <property type="entry name" value="HTH_ARAC_FAMILY_2"/>
    <property type="match status" value="1"/>
</dbReference>
<dbReference type="SUPFAM" id="SSF55785">
    <property type="entry name" value="PYP-like sensor domain (PAS domain)"/>
    <property type="match status" value="1"/>
</dbReference>
<dbReference type="RefSeq" id="WP_290330997.1">
    <property type="nucleotide sequence ID" value="NZ_JAUFPU010000001.1"/>
</dbReference>
<dbReference type="Proteomes" id="UP001180081">
    <property type="component" value="Unassembled WGS sequence"/>
</dbReference>
<dbReference type="InterPro" id="IPR035965">
    <property type="entry name" value="PAS-like_dom_sf"/>
</dbReference>
<evidence type="ECO:0000313" key="6">
    <source>
        <dbReference type="Proteomes" id="UP001180081"/>
    </source>
</evidence>
<protein>
    <submittedName>
        <fullName evidence="5">AraC family transcriptional regulator</fullName>
    </submittedName>
</protein>
<dbReference type="InterPro" id="IPR009057">
    <property type="entry name" value="Homeodomain-like_sf"/>
</dbReference>
<sequence>MFATSTLAAQRPYIVQQLSDVLFVESLFERLPDVVFSVKDTQGRYLAMSSACVARCRLRHKQDAIGRTAHDLFPSHMAQRYCEQDAVVFAAGRPIVDSLDLTLYNDGKSGWCISNKQPIHNASGTLLGLVCISKDLTELSRDGLIDAGFARVVDYIQAHYARHLNLQELADVAGLSIAQLDRRMKRVFQTSTGEFVRRTRLEAALYAIRETTIPIADIAVDTGFFDQSALHKQCKLATGLSPRQLRLQHCRDSAD</sequence>
<name>A0ABT8B1C9_9NEIS</name>
<reference evidence="5" key="1">
    <citation type="journal article" date="2014" name="Int. J. Syst. Evol. Microbiol.">
        <title>Complete genome of a new Firmicutes species belonging to the dominant human colonic microbiota ('Ruminococcus bicirculans') reveals two chromosomes and a selective capacity to utilize plant glucans.</title>
        <authorList>
            <consortium name="NISC Comparative Sequencing Program"/>
            <person name="Wegmann U."/>
            <person name="Louis P."/>
            <person name="Goesmann A."/>
            <person name="Henrissat B."/>
            <person name="Duncan S.H."/>
            <person name="Flint H.J."/>
        </authorList>
    </citation>
    <scope>NUCLEOTIDE SEQUENCE</scope>
    <source>
        <strain evidence="5">CECT 7703</strain>
    </source>
</reference>
<dbReference type="Gene3D" id="1.10.10.60">
    <property type="entry name" value="Homeodomain-like"/>
    <property type="match status" value="1"/>
</dbReference>
<dbReference type="InterPro" id="IPR050204">
    <property type="entry name" value="AraC_XylS_family_regulators"/>
</dbReference>
<evidence type="ECO:0000256" key="1">
    <source>
        <dbReference type="ARBA" id="ARBA00023015"/>
    </source>
</evidence>
<gene>
    <name evidence="5" type="ORF">QWZ03_00870</name>
</gene>
<dbReference type="Pfam" id="PF12833">
    <property type="entry name" value="HTH_18"/>
    <property type="match status" value="1"/>
</dbReference>
<evidence type="ECO:0000256" key="3">
    <source>
        <dbReference type="ARBA" id="ARBA00023163"/>
    </source>
</evidence>
<proteinExistence type="predicted"/>
<dbReference type="PANTHER" id="PTHR46796">
    <property type="entry name" value="HTH-TYPE TRANSCRIPTIONAL ACTIVATOR RHAS-RELATED"/>
    <property type="match status" value="1"/>
</dbReference>
<dbReference type="InterPro" id="IPR013656">
    <property type="entry name" value="PAS_4"/>
</dbReference>
<keyword evidence="1" id="KW-0805">Transcription regulation</keyword>
<evidence type="ECO:0000259" key="4">
    <source>
        <dbReference type="PROSITE" id="PS01124"/>
    </source>
</evidence>
<keyword evidence="2" id="KW-0238">DNA-binding</keyword>
<keyword evidence="6" id="KW-1185">Reference proteome</keyword>
<dbReference type="SMART" id="SM00342">
    <property type="entry name" value="HTH_ARAC"/>
    <property type="match status" value="1"/>
</dbReference>
<dbReference type="PANTHER" id="PTHR46796:SF13">
    <property type="entry name" value="HTH-TYPE TRANSCRIPTIONAL ACTIVATOR RHAS"/>
    <property type="match status" value="1"/>
</dbReference>
<feature type="domain" description="HTH araC/xylS-type" evidence="4">
    <location>
        <begin position="150"/>
        <end position="248"/>
    </location>
</feature>
<evidence type="ECO:0000313" key="5">
    <source>
        <dbReference type="EMBL" id="MDN3575323.1"/>
    </source>
</evidence>
<keyword evidence="3" id="KW-0804">Transcription</keyword>
<dbReference type="Gene3D" id="3.30.450.20">
    <property type="entry name" value="PAS domain"/>
    <property type="match status" value="1"/>
</dbReference>